<protein>
    <recommendedName>
        <fullName evidence="2">CHAT domain-containing protein</fullName>
    </recommendedName>
</protein>
<dbReference type="Proteomes" id="UP001497522">
    <property type="component" value="Chromosome 11"/>
</dbReference>
<feature type="compositionally biased region" description="Polar residues" evidence="1">
    <location>
        <begin position="1138"/>
        <end position="1156"/>
    </location>
</feature>
<name>A0ABP1AFC7_9BRYO</name>
<feature type="domain" description="CHAT" evidence="2">
    <location>
        <begin position="952"/>
        <end position="1315"/>
    </location>
</feature>
<evidence type="ECO:0000259" key="2">
    <source>
        <dbReference type="Pfam" id="PF12770"/>
    </source>
</evidence>
<dbReference type="EMBL" id="OZ023712">
    <property type="protein sequence ID" value="CAK9861258.1"/>
    <property type="molecule type" value="Genomic_DNA"/>
</dbReference>
<gene>
    <name evidence="3" type="ORF">CSSPJE1EN2_LOCUS4253</name>
</gene>
<feature type="region of interest" description="Disordered" evidence="1">
    <location>
        <begin position="1134"/>
        <end position="1156"/>
    </location>
</feature>
<sequence>MVKDTGCYEVRPDATAADIKRAYYLKACFSTVTLKFYPVLTLNLTPRHPTAKSKTDGSVTRTRCQCGSTCLAMSDQIGMEDMGLHPGELDDDRRTSNAAVDPSPAAPAPTSTSPAVLESAVTPLVKVPLFMPKFLLVGETATSSKLEVPAFMVLHKAPSVDTSEDLLPKNMFDPTSKAFNLMLPPEDLEFDGMPPLEPRYWPEGLRRTVNAVLEACNMPNAVNAGQLVPNTMNVRQLVQGPLLWGTIFISLDEKRHLECEDWVKWWSAKLKALDQTCEDTKPKTHGQFVIPLESLTCTHKDGSFCNLSSETLVHCAHIASIICLNSLLLWLSIDLQNKDPKSVISTCSDLKDEVSRLSDKWKCGGDYCRAMFNQWTCYIANMDSEKEEAMKLMFQWTLVPVIQILAKVRVEMLGANDELAEDTRVSKWGDKLCDFLEEYRKLFNASDNTEFLFDASFYLVYRRTALLHRRLGHEKRTTQLLQKMEKMLDDIPDDLMVANISGKHIEYHEVDGHKLFQMKKEVQKLLINADKYMYISLQELYMQDKFTLDFTWGQGSMPGNLDPSDSVCVSSIITKLEHIERLSETREMFEQLDLKEEVLNGHLRFFLTHGLKAPDIYYSCSGWDMISRSCYHSLLPWESIREKQNFFLDLCEALGDCRVTAKVLQLCGSMMADHSYDMLADSPDAPTLKIQLEEEFNLQCALSVPECVHSPGECTIIHIRPPETNCLAACLSDPCTSGEHRRDDLQDTLKAFRLIKHSIDIYSDLFHNCTSNEDGWLKLLETHKGVHELMLTVHQRLLILWQKRIRESNDPSVMLKIHPQDLPVHPKYLDWNDLIHTQSSKYSILVLEHAFHDLFESALVWAERGRARTLMSQLGPWYNMQQEDGLNPVSLKKELLEFNNNQQESANGADDVHSCLFNCNPDEVEKLVDDFYTTVPLQHHDVASVVLKLHSILERLYDLLIEPFWDKGLNPKATIVFVPDKVLYRVPFSLLRDKETQKYLFQLHPTAVAPSLRVLQHCKQRLIELENCPLKPDGCILAVGNPAYEKDPLLGTGEELKHLQSCFLGRVKTLEQNEATRAKFLELVKEPCQSKEGHTFAFIHLGVHGHWRENKAGVIVYGDEEIESKYKTGSLQFAKPQQHGSNTDLSSSTELMETGQSSITVPEKALDFEAESSSKGSGHGTSVFGEVGAVTREKDYISCAADDMLPSEDIVSGGFQWRTPLVVLSACNTSRGQGYNDGEVNLPRALMIAGVPASVVSQWKVKDSASPKLMKAFYENLQHGEDVATALQSAMVHLSDPKCENANNIFEWGPFIVWGLPTIQLPPELLTEMARRALPCKQRIESLRGAFKHVITNDMRIWLLKELKAVNTFLGAVSKASFMLDDNVIIDGIVATENLLETACRLQVRKDVIALAEEFYVLLPFEQFRRIEVALENRYSGCGSSSRKKRIWRHIMHVQAMKGNHQIALDYANKILKAMSASSEDMNLCSADRAIILRLMGKYEEALQEFDGYLEMFKPGYGDLIQICYLKYLMNDKRGAFQYALQAKRLEGVLDKPGYGAFCLGIQALPDEFRQRLLIVDESTWPELLSFDWGPCRELWTENARKSLDAKQQSDLLKRIFNRLAKKNMTVDLLLKSINTFLELAFCNACAVEEEVVIKAIFAIEELPTLTNLPHVSKEVTALIEEFYKVLSVEQLNKVELELEKRQDIDFIQRGVVDFERFMFEFRRHVMYTQAMEGCHPVALDYANKMIEVNQNAFKPPMQGSRELIDLYLRQEKAVIFRLMGKWKEALEEFGHLLDVQEDYDCLIQVSYLKRLMQDESGALDYVRRAQKIIQGEEQLHSPSHHPFCLGLIYPDEHHVWILNVDG</sequence>
<dbReference type="Pfam" id="PF12770">
    <property type="entry name" value="CHAT"/>
    <property type="match status" value="1"/>
</dbReference>
<organism evidence="3 4">
    <name type="scientific">Sphagnum jensenii</name>
    <dbReference type="NCBI Taxonomy" id="128206"/>
    <lineage>
        <taxon>Eukaryota</taxon>
        <taxon>Viridiplantae</taxon>
        <taxon>Streptophyta</taxon>
        <taxon>Embryophyta</taxon>
        <taxon>Bryophyta</taxon>
        <taxon>Sphagnophytina</taxon>
        <taxon>Sphagnopsida</taxon>
        <taxon>Sphagnales</taxon>
        <taxon>Sphagnaceae</taxon>
        <taxon>Sphagnum</taxon>
    </lineage>
</organism>
<evidence type="ECO:0000256" key="1">
    <source>
        <dbReference type="SAM" id="MobiDB-lite"/>
    </source>
</evidence>
<dbReference type="PANTHER" id="PTHR10098:SF111">
    <property type="entry name" value="CHAT DOMAIN-CONTAINING PROTEIN"/>
    <property type="match status" value="1"/>
</dbReference>
<evidence type="ECO:0000313" key="3">
    <source>
        <dbReference type="EMBL" id="CAK9861258.1"/>
    </source>
</evidence>
<reference evidence="3" key="1">
    <citation type="submission" date="2024-03" db="EMBL/GenBank/DDBJ databases">
        <authorList>
            <consortium name="ELIXIR-Norway"/>
            <consortium name="Elixir Norway"/>
        </authorList>
    </citation>
    <scope>NUCLEOTIDE SEQUENCE</scope>
</reference>
<accession>A0ABP1AFC7</accession>
<evidence type="ECO:0000313" key="4">
    <source>
        <dbReference type="Proteomes" id="UP001497522"/>
    </source>
</evidence>
<feature type="region of interest" description="Disordered" evidence="1">
    <location>
        <begin position="81"/>
        <end position="115"/>
    </location>
</feature>
<proteinExistence type="predicted"/>
<dbReference type="PANTHER" id="PTHR10098">
    <property type="entry name" value="RAPSYN-RELATED"/>
    <property type="match status" value="1"/>
</dbReference>
<feature type="compositionally biased region" description="Low complexity" evidence="1">
    <location>
        <begin position="98"/>
        <end position="115"/>
    </location>
</feature>
<keyword evidence="4" id="KW-1185">Reference proteome</keyword>
<dbReference type="InterPro" id="IPR024983">
    <property type="entry name" value="CHAT_dom"/>
</dbReference>